<dbReference type="GO" id="GO:0016342">
    <property type="term" value="C:catenin complex"/>
    <property type="evidence" value="ECO:0007669"/>
    <property type="project" value="TreeGrafter"/>
</dbReference>
<dbReference type="InterPro" id="IPR039808">
    <property type="entry name" value="Cadherin"/>
</dbReference>
<evidence type="ECO:0000256" key="13">
    <source>
        <dbReference type="ARBA" id="ARBA00022889"/>
    </source>
</evidence>
<accession>A0A7K9CPG7</accession>
<feature type="transmembrane region" description="Helical" evidence="22">
    <location>
        <begin position="596"/>
        <end position="620"/>
    </location>
</feature>
<keyword evidence="12 19" id="KW-0106">Calcium</keyword>
<dbReference type="EMBL" id="VWZJ01000383">
    <property type="protein sequence ID" value="NXG54514.1"/>
    <property type="molecule type" value="Genomic_DNA"/>
</dbReference>
<evidence type="ECO:0000256" key="6">
    <source>
        <dbReference type="ARBA" id="ARBA00022490"/>
    </source>
</evidence>
<evidence type="ECO:0000256" key="17">
    <source>
        <dbReference type="ARBA" id="ARBA00023180"/>
    </source>
</evidence>
<keyword evidence="11" id="KW-0677">Repeat</keyword>
<evidence type="ECO:0000256" key="21">
    <source>
        <dbReference type="RuleBase" id="RU004357"/>
    </source>
</evidence>
<dbReference type="Gene3D" id="4.10.900.10">
    <property type="entry name" value="TCF3-CBD (Catenin binding domain)"/>
    <property type="match status" value="1"/>
</dbReference>
<evidence type="ECO:0000256" key="10">
    <source>
        <dbReference type="ARBA" id="ARBA00022729"/>
    </source>
</evidence>
<dbReference type="FunFam" id="2.60.40.60:FF:000012">
    <property type="entry name" value="Cadherin 24"/>
    <property type="match status" value="1"/>
</dbReference>
<organism evidence="25 26">
    <name type="scientific">Hemiprocne comata</name>
    <dbReference type="NCBI Taxonomy" id="243314"/>
    <lineage>
        <taxon>Eukaryota</taxon>
        <taxon>Metazoa</taxon>
        <taxon>Chordata</taxon>
        <taxon>Craniata</taxon>
        <taxon>Vertebrata</taxon>
        <taxon>Euteleostomi</taxon>
        <taxon>Archelosauria</taxon>
        <taxon>Archosauria</taxon>
        <taxon>Dinosauria</taxon>
        <taxon>Saurischia</taxon>
        <taxon>Theropoda</taxon>
        <taxon>Coelurosauria</taxon>
        <taxon>Aves</taxon>
        <taxon>Neognathae</taxon>
        <taxon>Neoaves</taxon>
        <taxon>Strisores</taxon>
        <taxon>Apodiformes</taxon>
        <taxon>Apodidae</taxon>
        <taxon>Hemiprocninae</taxon>
        <taxon>Hemiprocne</taxon>
    </lineage>
</organism>
<evidence type="ECO:0000259" key="24">
    <source>
        <dbReference type="PROSITE" id="PS50268"/>
    </source>
</evidence>
<dbReference type="GO" id="GO:0005509">
    <property type="term" value="F:calcium ion binding"/>
    <property type="evidence" value="ECO:0007669"/>
    <property type="project" value="UniProtKB-UniRule"/>
</dbReference>
<dbReference type="PANTHER" id="PTHR24027">
    <property type="entry name" value="CADHERIN-23"/>
    <property type="match status" value="1"/>
</dbReference>
<evidence type="ECO:0000256" key="19">
    <source>
        <dbReference type="PROSITE-ProRule" id="PRU00043"/>
    </source>
</evidence>
<evidence type="ECO:0000256" key="23">
    <source>
        <dbReference type="SAM" id="SignalP"/>
    </source>
</evidence>
<keyword evidence="6" id="KW-0963">Cytoplasm</keyword>
<dbReference type="GO" id="GO:0034332">
    <property type="term" value="P:adherens junction organization"/>
    <property type="evidence" value="ECO:0007669"/>
    <property type="project" value="TreeGrafter"/>
</dbReference>
<dbReference type="InterPro" id="IPR027397">
    <property type="entry name" value="Catenin-bd_sf"/>
</dbReference>
<dbReference type="GO" id="GO:0005737">
    <property type="term" value="C:cytoplasm"/>
    <property type="evidence" value="ECO:0007669"/>
    <property type="project" value="UniProtKB-SubCell"/>
</dbReference>
<keyword evidence="15 22" id="KW-1133">Transmembrane helix</keyword>
<evidence type="ECO:0000256" key="16">
    <source>
        <dbReference type="ARBA" id="ARBA00023136"/>
    </source>
</evidence>
<dbReference type="Proteomes" id="UP000518305">
    <property type="component" value="Unassembled WGS sequence"/>
</dbReference>
<dbReference type="OrthoDB" id="6252479at2759"/>
<evidence type="ECO:0000256" key="2">
    <source>
        <dbReference type="ARBA" id="ARBA00004496"/>
    </source>
</evidence>
<keyword evidence="10 23" id="KW-0732">Signal</keyword>
<dbReference type="GO" id="GO:0045296">
    <property type="term" value="F:cadherin binding"/>
    <property type="evidence" value="ECO:0007669"/>
    <property type="project" value="TreeGrafter"/>
</dbReference>
<evidence type="ECO:0000256" key="22">
    <source>
        <dbReference type="SAM" id="Phobius"/>
    </source>
</evidence>
<dbReference type="GO" id="GO:0016477">
    <property type="term" value="P:cell migration"/>
    <property type="evidence" value="ECO:0007669"/>
    <property type="project" value="TreeGrafter"/>
</dbReference>
<dbReference type="FunFam" id="2.60.40.60:FF:000202">
    <property type="entry name" value="cadherin-8 isoform X4"/>
    <property type="match status" value="1"/>
</dbReference>
<feature type="domain" description="Cadherin" evidence="24">
    <location>
        <begin position="482"/>
        <end position="582"/>
    </location>
</feature>
<name>A0A7K9CPG7_9AVES</name>
<evidence type="ECO:0000313" key="25">
    <source>
        <dbReference type="EMBL" id="NXG54514.1"/>
    </source>
</evidence>
<evidence type="ECO:0000256" key="7">
    <source>
        <dbReference type="ARBA" id="ARBA00022685"/>
    </source>
</evidence>
<dbReference type="AlphaFoldDB" id="A0A7K9CPG7"/>
<keyword evidence="16 22" id="KW-0472">Membrane</keyword>
<dbReference type="GO" id="GO:0008013">
    <property type="term" value="F:beta-catenin binding"/>
    <property type="evidence" value="ECO:0007669"/>
    <property type="project" value="TreeGrafter"/>
</dbReference>
<dbReference type="FunFam" id="2.60.40.60:FF:000349">
    <property type="entry name" value="Cadherin 5"/>
    <property type="match status" value="1"/>
</dbReference>
<feature type="domain" description="Cadherin" evidence="24">
    <location>
        <begin position="145"/>
        <end position="251"/>
    </location>
</feature>
<feature type="domain" description="Cadherin" evidence="24">
    <location>
        <begin position="70"/>
        <end position="144"/>
    </location>
</feature>
<keyword evidence="8 20" id="KW-0812">Transmembrane</keyword>
<dbReference type="InterPro" id="IPR020894">
    <property type="entry name" value="Cadherin_CS"/>
</dbReference>
<dbReference type="InterPro" id="IPR015919">
    <property type="entry name" value="Cadherin-like_sf"/>
</dbReference>
<dbReference type="SMART" id="SM00112">
    <property type="entry name" value="CA"/>
    <property type="match status" value="5"/>
</dbReference>
<feature type="signal peptide" evidence="23">
    <location>
        <begin position="1"/>
        <end position="17"/>
    </location>
</feature>
<keyword evidence="13 20" id="KW-0130">Cell adhesion</keyword>
<sequence>MNHLILLLSLFLAPAFAGKESEKTNQNFSSNNASHKRLKRDWIWNQMHIKEEIDTPLPHHVGKITSSIRNNNAKYIIEGEYANTIFKVEETSGDVYAFERLDREKKAEYELTALIIDRRNNQSLEPPSKFIIKVYDINDNVPVFVQKVFNGSVPEMSPVGTSVTKVTAVDADDPTVTGHATVTYQVIKGDEYFTVDDSGVISTTRADLDRENQSTYEIVVKAKDAPGSSGDSSTATVIITLTDINDNFPVFKHSSFRFKVPENISVRGEVGRVKVEDIDEPQHRNTTYSFVRGDYRDTFEIVANPFTNEGIIRPKKPLDFEKVAEYRFDIEATDPTVDLRYFKSGGSRSISTVTIEVTDVDEPPVFTKLPYEFKVRENDPEIRTLGSVWAHDPDAAKRKIRFIRRRASPNGDYIRVSDTGIIQLPKPLDREFSSSYNITVAAQEILEDGRLSDRESHAQVHVIVIDENDNAPELVYPEDPRVCENAAPGKVIIRISATDKDEISPRGFFKFSLATEDSNFSLIENYDNTANITVKYGQFNRELAKIHYLPVIISDNGDPELSSTNTLVISVCKCNEKGNFTFCEERAKQVGVSIQALVAIFICILTIIVFFSVITLLILLRKRHKKDLSGLGRNVAEIHEQLVTYDEEGGGEMDTTSYDVSVLNSVRKNGMKPEAVPSPYAQVQKPPPGTITSGAGEMEMMIEVKKDEADNDRDLLPYDTLHIYGYEGAESIAESLSSLESGSSDSDIDYDFLNDWGPRFKMLAELYGSEPNEDFVY</sequence>
<dbReference type="GO" id="GO:0016339">
    <property type="term" value="P:calcium-dependent cell-cell adhesion via plasma membrane cell adhesion molecules"/>
    <property type="evidence" value="ECO:0007669"/>
    <property type="project" value="TreeGrafter"/>
</dbReference>
<feature type="domain" description="Cadherin" evidence="24">
    <location>
        <begin position="252"/>
        <end position="366"/>
    </location>
</feature>
<evidence type="ECO:0000256" key="1">
    <source>
        <dbReference type="ARBA" id="ARBA00004251"/>
    </source>
</evidence>
<evidence type="ECO:0000256" key="9">
    <source>
        <dbReference type="ARBA" id="ARBA00022723"/>
    </source>
</evidence>
<dbReference type="FunFam" id="2.60.40.60:FF:000217">
    <property type="entry name" value="Cadherin 5"/>
    <property type="match status" value="1"/>
</dbReference>
<dbReference type="GO" id="GO:0000902">
    <property type="term" value="P:cell morphogenesis"/>
    <property type="evidence" value="ECO:0007669"/>
    <property type="project" value="TreeGrafter"/>
</dbReference>
<keyword evidence="17" id="KW-0325">Glycoprotein</keyword>
<dbReference type="Pfam" id="PF01049">
    <property type="entry name" value="CADH_Y-type_LIR"/>
    <property type="match status" value="1"/>
</dbReference>
<feature type="chain" id="PRO_5029547628" description="Cadherin-5" evidence="23">
    <location>
        <begin position="18"/>
        <end position="777"/>
    </location>
</feature>
<dbReference type="GO" id="GO:0005912">
    <property type="term" value="C:adherens junction"/>
    <property type="evidence" value="ECO:0007669"/>
    <property type="project" value="UniProtKB-SubCell"/>
</dbReference>
<dbReference type="PRINTS" id="PR00205">
    <property type="entry name" value="CADHERIN"/>
</dbReference>
<gene>
    <name evidence="25" type="primary">Cdh5</name>
    <name evidence="25" type="ORF">HEMCOM_R04593</name>
</gene>
<dbReference type="Gene3D" id="2.60.40.60">
    <property type="entry name" value="Cadherins"/>
    <property type="match status" value="5"/>
</dbReference>
<evidence type="ECO:0000256" key="11">
    <source>
        <dbReference type="ARBA" id="ARBA00022737"/>
    </source>
</evidence>
<keyword evidence="7" id="KW-0165">Cleavage on pair of basic residues</keyword>
<keyword evidence="9" id="KW-0479">Metal-binding</keyword>
<dbReference type="GO" id="GO:0005923">
    <property type="term" value="C:bicellular tight junction"/>
    <property type="evidence" value="ECO:0007669"/>
    <property type="project" value="TreeGrafter"/>
</dbReference>
<feature type="non-terminal residue" evidence="25">
    <location>
        <position position="1"/>
    </location>
</feature>
<dbReference type="SUPFAM" id="SSF49313">
    <property type="entry name" value="Cadherin-like"/>
    <property type="match status" value="5"/>
</dbReference>
<evidence type="ECO:0000256" key="20">
    <source>
        <dbReference type="RuleBase" id="RU003318"/>
    </source>
</evidence>
<evidence type="ECO:0000313" key="26">
    <source>
        <dbReference type="Proteomes" id="UP000518305"/>
    </source>
</evidence>
<dbReference type="FunFam" id="4.10.900.10:FF:000008">
    <property type="entry name" value="Cadherin 5"/>
    <property type="match status" value="1"/>
</dbReference>
<dbReference type="GO" id="GO:0007043">
    <property type="term" value="P:cell-cell junction assembly"/>
    <property type="evidence" value="ECO:0007669"/>
    <property type="project" value="TreeGrafter"/>
</dbReference>
<proteinExistence type="predicted"/>
<dbReference type="Pfam" id="PF00028">
    <property type="entry name" value="Cadherin"/>
    <property type="match status" value="5"/>
</dbReference>
<evidence type="ECO:0000256" key="4">
    <source>
        <dbReference type="ARBA" id="ARBA00021701"/>
    </source>
</evidence>
<comment type="caution">
    <text evidence="25">The sequence shown here is derived from an EMBL/GenBank/DDBJ whole genome shotgun (WGS) entry which is preliminary data.</text>
</comment>
<evidence type="ECO:0000256" key="18">
    <source>
        <dbReference type="ARBA" id="ARBA00030559"/>
    </source>
</evidence>
<evidence type="ECO:0000256" key="3">
    <source>
        <dbReference type="ARBA" id="ARBA00004536"/>
    </source>
</evidence>
<feature type="non-terminal residue" evidence="25">
    <location>
        <position position="777"/>
    </location>
</feature>
<comment type="subcellular location">
    <subcellularLocation>
        <location evidence="3">Cell junction</location>
        <location evidence="3">Adherens junction</location>
    </subcellularLocation>
    <subcellularLocation>
        <location evidence="1 20">Cell membrane</location>
        <topology evidence="1 20">Single-pass type I membrane protein</topology>
    </subcellularLocation>
    <subcellularLocation>
        <location evidence="2">Cytoplasm</location>
    </subcellularLocation>
</comment>
<evidence type="ECO:0000256" key="5">
    <source>
        <dbReference type="ARBA" id="ARBA00022475"/>
    </source>
</evidence>
<keyword evidence="14" id="KW-0965">Cell junction</keyword>
<feature type="domain" description="Cadherin" evidence="24">
    <location>
        <begin position="367"/>
        <end position="474"/>
    </location>
</feature>
<dbReference type="GO" id="GO:0044331">
    <property type="term" value="P:cell-cell adhesion mediated by cadherin"/>
    <property type="evidence" value="ECO:0007669"/>
    <property type="project" value="TreeGrafter"/>
</dbReference>
<keyword evidence="26" id="KW-1185">Reference proteome</keyword>
<evidence type="ECO:0000256" key="14">
    <source>
        <dbReference type="ARBA" id="ARBA00022949"/>
    </source>
</evidence>
<comment type="function">
    <text evidence="21">Cadherins are calcium-dependent cell adhesion proteins.</text>
</comment>
<protein>
    <recommendedName>
        <fullName evidence="4">Cadherin-5</fullName>
    </recommendedName>
    <alternativeName>
        <fullName evidence="18">Vascular endothelial cadherin</fullName>
    </alternativeName>
</protein>
<evidence type="ECO:0000256" key="15">
    <source>
        <dbReference type="ARBA" id="ARBA00022989"/>
    </source>
</evidence>
<dbReference type="InterPro" id="IPR000233">
    <property type="entry name" value="Cadherin_Y-type_LIR"/>
</dbReference>
<reference evidence="25 26" key="1">
    <citation type="submission" date="2019-09" db="EMBL/GenBank/DDBJ databases">
        <title>Bird 10,000 Genomes (B10K) Project - Family phase.</title>
        <authorList>
            <person name="Zhang G."/>
        </authorList>
    </citation>
    <scope>NUCLEOTIDE SEQUENCE [LARGE SCALE GENOMIC DNA]</scope>
    <source>
        <strain evidence="25">B10K-DU-001-23</strain>
        <tissue evidence="25">Muscle</tissue>
    </source>
</reference>
<evidence type="ECO:0000256" key="8">
    <source>
        <dbReference type="ARBA" id="ARBA00022692"/>
    </source>
</evidence>
<keyword evidence="5" id="KW-1003">Cell membrane</keyword>
<dbReference type="InterPro" id="IPR002126">
    <property type="entry name" value="Cadherin-like_dom"/>
</dbReference>
<dbReference type="CDD" id="cd11304">
    <property type="entry name" value="Cadherin_repeat"/>
    <property type="match status" value="5"/>
</dbReference>
<dbReference type="GO" id="GO:0007156">
    <property type="term" value="P:homophilic cell adhesion via plasma membrane adhesion molecules"/>
    <property type="evidence" value="ECO:0007669"/>
    <property type="project" value="InterPro"/>
</dbReference>
<dbReference type="GO" id="GO:0019903">
    <property type="term" value="F:protein phosphatase binding"/>
    <property type="evidence" value="ECO:0007669"/>
    <property type="project" value="TreeGrafter"/>
</dbReference>
<dbReference type="PANTHER" id="PTHR24027:SF89">
    <property type="entry name" value="CADHERIN-5"/>
    <property type="match status" value="1"/>
</dbReference>
<dbReference type="PROSITE" id="PS00232">
    <property type="entry name" value="CADHERIN_1"/>
    <property type="match status" value="2"/>
</dbReference>
<dbReference type="PROSITE" id="PS50268">
    <property type="entry name" value="CADHERIN_2"/>
    <property type="match status" value="5"/>
</dbReference>
<dbReference type="FunFam" id="2.60.40.60:FF:000014">
    <property type="entry name" value="Cadherin 8"/>
    <property type="match status" value="1"/>
</dbReference>
<evidence type="ECO:0000256" key="12">
    <source>
        <dbReference type="ARBA" id="ARBA00022837"/>
    </source>
</evidence>